<dbReference type="GO" id="GO:0004733">
    <property type="term" value="F:pyridoxamine phosphate oxidase activity"/>
    <property type="evidence" value="ECO:0007669"/>
    <property type="project" value="UniProtKB-EC"/>
</dbReference>
<dbReference type="EMBL" id="CP158374">
    <property type="protein sequence ID" value="XBX82878.1"/>
    <property type="molecule type" value="Genomic_DNA"/>
</dbReference>
<name>A0AAU7WA68_9MICO</name>
<evidence type="ECO:0000259" key="1">
    <source>
        <dbReference type="Pfam" id="PF01243"/>
    </source>
</evidence>
<accession>A0AAU7WA68</accession>
<dbReference type="EC" id="1.4.3.5" evidence="2"/>
<gene>
    <name evidence="2" type="ORF">ABIQ69_02855</name>
</gene>
<organism evidence="2">
    <name type="scientific">Agromyces sp. G08B096</name>
    <dbReference type="NCBI Taxonomy" id="3156399"/>
    <lineage>
        <taxon>Bacteria</taxon>
        <taxon>Bacillati</taxon>
        <taxon>Actinomycetota</taxon>
        <taxon>Actinomycetes</taxon>
        <taxon>Micrococcales</taxon>
        <taxon>Microbacteriaceae</taxon>
        <taxon>Agromyces</taxon>
    </lineage>
</organism>
<dbReference type="Gene3D" id="2.30.110.10">
    <property type="entry name" value="Electron Transport, Fmn-binding Protein, Chain A"/>
    <property type="match status" value="1"/>
</dbReference>
<proteinExistence type="predicted"/>
<dbReference type="InterPro" id="IPR011576">
    <property type="entry name" value="Pyridox_Oxase_N"/>
</dbReference>
<dbReference type="EC" id="1.-.-.-" evidence="2"/>
<dbReference type="RefSeq" id="WP_350348894.1">
    <property type="nucleotide sequence ID" value="NZ_CP158374.1"/>
</dbReference>
<dbReference type="AlphaFoldDB" id="A0AAU7WA68"/>
<evidence type="ECO:0000313" key="2">
    <source>
        <dbReference type="EMBL" id="XBX82878.1"/>
    </source>
</evidence>
<keyword evidence="2" id="KW-0560">Oxidoreductase</keyword>
<feature type="domain" description="Pyridoxamine 5'-phosphate oxidase N-terminal" evidence="1">
    <location>
        <begin position="13"/>
        <end position="106"/>
    </location>
</feature>
<protein>
    <submittedName>
        <fullName evidence="2">Pyridoxamine 5'-phosphate oxidase family protein</fullName>
        <ecNumber evidence="2">1.-.-.-</ecNumber>
        <ecNumber evidence="2">1.4.3.5</ecNumber>
    </submittedName>
</protein>
<sequence length="164" mass="17920">MGAAEHPESPADTARRLLSRIAYATLATADSSGRPWATPVWLAARDDLTEFFWLSRPETRHSRNLAERPDLSFVVYDSTTPVGGAEALYVEAVAQQPAGGELSDAIAVFSAASVSRGERAWAEADVTGASPLRLYRARATELYVLDPDERRVRVDPRDSRSTSE</sequence>
<dbReference type="Pfam" id="PF01243">
    <property type="entry name" value="PNPOx_N"/>
    <property type="match status" value="1"/>
</dbReference>
<dbReference type="InterPro" id="IPR012349">
    <property type="entry name" value="Split_barrel_FMN-bd"/>
</dbReference>
<dbReference type="SUPFAM" id="SSF50475">
    <property type="entry name" value="FMN-binding split barrel"/>
    <property type="match status" value="1"/>
</dbReference>
<reference evidence="2" key="1">
    <citation type="submission" date="2024-05" db="EMBL/GenBank/DDBJ databases">
        <authorList>
            <person name="Yu L."/>
        </authorList>
    </citation>
    <scope>NUCLEOTIDE SEQUENCE</scope>
    <source>
        <strain evidence="2">G08B096</strain>
    </source>
</reference>